<reference evidence="2" key="1">
    <citation type="submission" date="2016-11" db="UniProtKB">
        <authorList>
            <consortium name="WormBaseParasite"/>
        </authorList>
    </citation>
    <scope>IDENTIFICATION</scope>
</reference>
<sequence>MSIAFAYKLCTYFEIEVAENKNCKGFEQFEVISAVHEYNSNPLFRFVGYSNYK</sequence>
<dbReference type="WBParaSite" id="MhA1_Contig787.frz3.gene1">
    <property type="protein sequence ID" value="MhA1_Contig787.frz3.gene1"/>
    <property type="gene ID" value="MhA1_Contig787.frz3.gene1"/>
</dbReference>
<organism evidence="1 2">
    <name type="scientific">Meloidogyne hapla</name>
    <name type="common">Root-knot nematode worm</name>
    <dbReference type="NCBI Taxonomy" id="6305"/>
    <lineage>
        <taxon>Eukaryota</taxon>
        <taxon>Metazoa</taxon>
        <taxon>Ecdysozoa</taxon>
        <taxon>Nematoda</taxon>
        <taxon>Chromadorea</taxon>
        <taxon>Rhabditida</taxon>
        <taxon>Tylenchina</taxon>
        <taxon>Tylenchomorpha</taxon>
        <taxon>Tylenchoidea</taxon>
        <taxon>Meloidogynidae</taxon>
        <taxon>Meloidogyninae</taxon>
        <taxon>Meloidogyne</taxon>
    </lineage>
</organism>
<accession>A0A1I8BZ89</accession>
<protein>
    <submittedName>
        <fullName evidence="2">Transposase</fullName>
    </submittedName>
</protein>
<evidence type="ECO:0000313" key="1">
    <source>
        <dbReference type="Proteomes" id="UP000095281"/>
    </source>
</evidence>
<evidence type="ECO:0000313" key="2">
    <source>
        <dbReference type="WBParaSite" id="MhA1_Contig787.frz3.gene1"/>
    </source>
</evidence>
<keyword evidence="1" id="KW-1185">Reference proteome</keyword>
<proteinExistence type="predicted"/>
<dbReference type="Proteomes" id="UP000095281">
    <property type="component" value="Unplaced"/>
</dbReference>
<dbReference type="AlphaFoldDB" id="A0A1I8BZ89"/>
<name>A0A1I8BZ89_MELHA</name>